<gene>
    <name evidence="2" type="ORF">BWK73_21295</name>
</gene>
<dbReference type="AlphaFoldDB" id="A0A1Y1QNH3"/>
<keyword evidence="1" id="KW-0732">Signal</keyword>
<evidence type="ECO:0000256" key="1">
    <source>
        <dbReference type="SAM" id="SignalP"/>
    </source>
</evidence>
<feature type="signal peptide" evidence="1">
    <location>
        <begin position="1"/>
        <end position="19"/>
    </location>
</feature>
<dbReference type="Proteomes" id="UP000192491">
    <property type="component" value="Unassembled WGS sequence"/>
</dbReference>
<organism evidence="2 3">
    <name type="scientific">Thiothrix lacustris</name>
    <dbReference type="NCBI Taxonomy" id="525917"/>
    <lineage>
        <taxon>Bacteria</taxon>
        <taxon>Pseudomonadati</taxon>
        <taxon>Pseudomonadota</taxon>
        <taxon>Gammaproteobacteria</taxon>
        <taxon>Thiotrichales</taxon>
        <taxon>Thiotrichaceae</taxon>
        <taxon>Thiothrix</taxon>
    </lineage>
</organism>
<reference evidence="2 3" key="1">
    <citation type="submission" date="2017-01" db="EMBL/GenBank/DDBJ databases">
        <title>Novel large sulfur bacteria in the metagenomes of groundwater-fed chemosynthetic microbial mats in the Lake Huron basin.</title>
        <authorList>
            <person name="Sharrar A.M."/>
            <person name="Flood B.E."/>
            <person name="Bailey J.V."/>
            <person name="Jones D.S."/>
            <person name="Biddanda B."/>
            <person name="Ruberg S.A."/>
            <person name="Marcus D.N."/>
            <person name="Dick G.J."/>
        </authorList>
    </citation>
    <scope>NUCLEOTIDE SEQUENCE [LARGE SCALE GENOMIC DNA]</scope>
    <source>
        <strain evidence="2">A8</strain>
    </source>
</reference>
<sequence length="160" mass="17427">MQAKIVKAVVLLAGAGLFAVYQHFQKPAEPGAPARAPSAQVQTANPGASTAQAVEQIRQASRNPDAKFWTTIQGKVVKLLKDDRDGSQHQRFLVEIAPDITLLVAHNIDLAPRIPVAQGDAVTIKGEYVWNNRGGVLHWTHHDPKGRKGGWVEVAGKRYE</sequence>
<evidence type="ECO:0000313" key="2">
    <source>
        <dbReference type="EMBL" id="OQX10037.1"/>
    </source>
</evidence>
<feature type="chain" id="PRO_5013231442" description="DUF3465 domain-containing protein" evidence="1">
    <location>
        <begin position="20"/>
        <end position="160"/>
    </location>
</feature>
<evidence type="ECO:0000313" key="3">
    <source>
        <dbReference type="Proteomes" id="UP000192491"/>
    </source>
</evidence>
<proteinExistence type="predicted"/>
<protein>
    <recommendedName>
        <fullName evidence="4">DUF3465 domain-containing protein</fullName>
    </recommendedName>
</protein>
<name>A0A1Y1QNH3_9GAMM</name>
<comment type="caution">
    <text evidence="2">The sequence shown here is derived from an EMBL/GenBank/DDBJ whole genome shotgun (WGS) entry which is preliminary data.</text>
</comment>
<dbReference type="Pfam" id="PF11948">
    <property type="entry name" value="DUF3465"/>
    <property type="match status" value="1"/>
</dbReference>
<accession>A0A1Y1QNH3</accession>
<dbReference type="InterPro" id="IPR021856">
    <property type="entry name" value="DUF3465"/>
</dbReference>
<evidence type="ECO:0008006" key="4">
    <source>
        <dbReference type="Google" id="ProtNLM"/>
    </source>
</evidence>
<dbReference type="EMBL" id="MTEJ01000125">
    <property type="protein sequence ID" value="OQX10037.1"/>
    <property type="molecule type" value="Genomic_DNA"/>
</dbReference>